<evidence type="ECO:0000313" key="4">
    <source>
        <dbReference type="EMBL" id="GBG12617.1"/>
    </source>
</evidence>
<dbReference type="Pfam" id="PF01875">
    <property type="entry name" value="Memo"/>
    <property type="match status" value="1"/>
</dbReference>
<dbReference type="InterPro" id="IPR027485">
    <property type="entry name" value="AMMECR1_N"/>
</dbReference>
<dbReference type="SUPFAM" id="SSF143447">
    <property type="entry name" value="AMMECR1-like"/>
    <property type="match status" value="1"/>
</dbReference>
<dbReference type="InterPro" id="IPR023473">
    <property type="entry name" value="AMMECR1"/>
</dbReference>
<dbReference type="Gene3D" id="3.40.830.10">
    <property type="entry name" value="LigB-like"/>
    <property type="match status" value="1"/>
</dbReference>
<proteinExistence type="inferred from homology"/>
<dbReference type="InterPro" id="IPR002737">
    <property type="entry name" value="MEMO1_fam"/>
</dbReference>
<evidence type="ECO:0000259" key="3">
    <source>
        <dbReference type="PROSITE" id="PS51112"/>
    </source>
</evidence>
<dbReference type="PROSITE" id="PS51112">
    <property type="entry name" value="AMMECR1"/>
    <property type="match status" value="1"/>
</dbReference>
<keyword evidence="5" id="KW-1185">Reference proteome</keyword>
<dbReference type="CDD" id="cd07361">
    <property type="entry name" value="MEMO_like"/>
    <property type="match status" value="1"/>
</dbReference>
<feature type="domain" description="AMMECR1" evidence="3">
    <location>
        <begin position="274"/>
        <end position="451"/>
    </location>
</feature>
<reference evidence="4 5" key="1">
    <citation type="journal article" date="2018" name="Environ. Microbiol.">
        <title>Isolation and genomic characterization of Novimethylophilus kurashikiensis gen. nov. sp. nov., a new lanthanide-dependent methylotrophic species of Methylophilaceae.</title>
        <authorList>
            <person name="Lv H."/>
            <person name="Sahin N."/>
            <person name="Tani A."/>
        </authorList>
    </citation>
    <scope>NUCLEOTIDE SEQUENCE [LARGE SCALE GENOMIC DNA]</scope>
    <source>
        <strain evidence="4 5">La2-4</strain>
    </source>
</reference>
<protein>
    <recommendedName>
        <fullName evidence="2">MEMO1 family protein NMK_0148</fullName>
    </recommendedName>
</protein>
<dbReference type="PANTHER" id="PTHR11060">
    <property type="entry name" value="PROTEIN MEMO1"/>
    <property type="match status" value="1"/>
</dbReference>
<evidence type="ECO:0000256" key="1">
    <source>
        <dbReference type="ARBA" id="ARBA00006315"/>
    </source>
</evidence>
<dbReference type="Gene3D" id="3.30.700.20">
    <property type="entry name" value="Hypothetical protein ph0010, domain 1"/>
    <property type="match status" value="1"/>
</dbReference>
<evidence type="ECO:0000256" key="2">
    <source>
        <dbReference type="HAMAP-Rule" id="MF_00055"/>
    </source>
</evidence>
<comment type="similarity">
    <text evidence="1 2">Belongs to the MEMO1 family.</text>
</comment>
<dbReference type="OrthoDB" id="9782820at2"/>
<name>A0A2R5F1Q4_9PROT</name>
<dbReference type="AlphaFoldDB" id="A0A2R5F1Q4"/>
<dbReference type="NCBIfam" id="TIGR00296">
    <property type="entry name" value="TIGR00296 family protein"/>
    <property type="match status" value="1"/>
</dbReference>
<organism evidence="4 5">
    <name type="scientific">Novimethylophilus kurashikiensis</name>
    <dbReference type="NCBI Taxonomy" id="1825523"/>
    <lineage>
        <taxon>Bacteria</taxon>
        <taxon>Pseudomonadati</taxon>
        <taxon>Pseudomonadota</taxon>
        <taxon>Betaproteobacteria</taxon>
        <taxon>Nitrosomonadales</taxon>
        <taxon>Methylophilaceae</taxon>
        <taxon>Novimethylophilus</taxon>
    </lineage>
</organism>
<accession>A0A2R5F1Q4</accession>
<sequence>MPTTRPAAVAGMFYPSDPAELSHDIQAMLMHAQPEAPPLKPKALIVPHAGYIYSGPVAASGYALLASRAREIKRVILLGPTHRVAVRGLALPGSDAFETPLGRVEIDLDAARTIAELPQVTVSPQAHALEHSLEVHLPFLQSLLPDFKLLPLAVGMAAPGEVAEVLEKLWGGDETLIVISSDLSHYLPYEQARKVDERTATDILHLKESISHECACGGTPINGLMLAAKHHGLVPHLLDLRSSGDTAGDKNRVVGYAAFALTEEKTQQPHASTDKGRTLLKLARNAIAQSLGLAIQPEAGDGLNEPGATFVTLTRRGQLRGCIGSLEARRPLLEDVRQNALAAAFRDPRFPPVTAEEFDQVRVEVSLLSPQQPMQFSDEADALSQLRPHIDGVVFEYGPYRSTFLPQVWEQLPQPWQFMAHLKRKAGLPQDFWSPEVKLYRYTVEKWKETE</sequence>
<dbReference type="Proteomes" id="UP000245081">
    <property type="component" value="Unassembled WGS sequence"/>
</dbReference>
<dbReference type="RefSeq" id="WP_109013844.1">
    <property type="nucleotide sequence ID" value="NZ_BDOQ01000001.1"/>
</dbReference>
<evidence type="ECO:0000313" key="5">
    <source>
        <dbReference type="Proteomes" id="UP000245081"/>
    </source>
</evidence>
<dbReference type="Pfam" id="PF01871">
    <property type="entry name" value="AMMECR1"/>
    <property type="match status" value="1"/>
</dbReference>
<comment type="caution">
    <text evidence="4">The sequence shown here is derived from an EMBL/GenBank/DDBJ whole genome shotgun (WGS) entry which is preliminary data.</text>
</comment>
<dbReference type="InterPro" id="IPR036071">
    <property type="entry name" value="AMMECR1_dom_sf"/>
</dbReference>
<dbReference type="EMBL" id="BDOQ01000001">
    <property type="protein sequence ID" value="GBG12617.1"/>
    <property type="molecule type" value="Genomic_DNA"/>
</dbReference>
<dbReference type="InterPro" id="IPR002733">
    <property type="entry name" value="AMMECR1_domain"/>
</dbReference>
<dbReference type="PANTHER" id="PTHR11060:SF0">
    <property type="entry name" value="PROTEIN MEMO1"/>
    <property type="match status" value="1"/>
</dbReference>
<dbReference type="InterPro" id="IPR027623">
    <property type="entry name" value="AmmeMemoSam_A"/>
</dbReference>
<gene>
    <name evidence="4" type="primary">MEMO1</name>
    <name evidence="4" type="ORF">NMK_0148</name>
</gene>
<dbReference type="HAMAP" id="MF_00055">
    <property type="entry name" value="MEMO1"/>
    <property type="match status" value="1"/>
</dbReference>
<dbReference type="NCBIfam" id="TIGR04335">
    <property type="entry name" value="AmmeMemoSam_A"/>
    <property type="match status" value="1"/>
</dbReference>
<dbReference type="NCBIfam" id="TIGR04336">
    <property type="entry name" value="AmmeMemoSam_B"/>
    <property type="match status" value="1"/>
</dbReference>
<dbReference type="Gene3D" id="3.30.1490.150">
    <property type="entry name" value="Hypothetical protein ph0010, domain 2"/>
    <property type="match status" value="1"/>
</dbReference>